<keyword evidence="5" id="KW-0472">Membrane</keyword>
<feature type="transmembrane region" description="Helical" evidence="5">
    <location>
        <begin position="396"/>
        <end position="415"/>
    </location>
</feature>
<dbReference type="PROSITE" id="PS50005">
    <property type="entry name" value="TPR"/>
    <property type="match status" value="1"/>
</dbReference>
<dbReference type="Gene3D" id="1.10.10.60">
    <property type="entry name" value="Homeodomain-like"/>
    <property type="match status" value="2"/>
</dbReference>
<dbReference type="InterPro" id="IPR019734">
    <property type="entry name" value="TPR_rpt"/>
</dbReference>
<reference evidence="8 9" key="1">
    <citation type="submission" date="2020-07" db="EMBL/GenBank/DDBJ databases">
        <title>Description of Kordia aestuariivivens sp. nov., isolated from a tidal flat.</title>
        <authorList>
            <person name="Park S."/>
            <person name="Yoon J.-H."/>
        </authorList>
    </citation>
    <scope>NUCLEOTIDE SEQUENCE [LARGE SCALE GENOMIC DNA]</scope>
    <source>
        <strain evidence="8 9">YSTF-M3</strain>
    </source>
</reference>
<evidence type="ECO:0000256" key="3">
    <source>
        <dbReference type="ARBA" id="ARBA00023163"/>
    </source>
</evidence>
<evidence type="ECO:0000256" key="5">
    <source>
        <dbReference type="SAM" id="Phobius"/>
    </source>
</evidence>
<keyword evidence="6" id="KW-0732">Signal</keyword>
<evidence type="ECO:0000259" key="7">
    <source>
        <dbReference type="PROSITE" id="PS01124"/>
    </source>
</evidence>
<keyword evidence="3" id="KW-0804">Transcription</keyword>
<evidence type="ECO:0000313" key="8">
    <source>
        <dbReference type="EMBL" id="MBC8757601.1"/>
    </source>
</evidence>
<dbReference type="RefSeq" id="WP_187564643.1">
    <property type="nucleotide sequence ID" value="NZ_JACGWS010000023.1"/>
</dbReference>
<dbReference type="SMART" id="SM00028">
    <property type="entry name" value="TPR"/>
    <property type="match status" value="3"/>
</dbReference>
<keyword evidence="2" id="KW-0238">DNA-binding</keyword>
<dbReference type="InterPro" id="IPR009057">
    <property type="entry name" value="Homeodomain-like_sf"/>
</dbReference>
<feature type="chain" id="PRO_5046934939" evidence="6">
    <location>
        <begin position="29"/>
        <end position="577"/>
    </location>
</feature>
<keyword evidence="4" id="KW-0802">TPR repeat</keyword>
<feature type="signal peptide" evidence="6">
    <location>
        <begin position="1"/>
        <end position="28"/>
    </location>
</feature>
<evidence type="ECO:0000256" key="6">
    <source>
        <dbReference type="SAM" id="SignalP"/>
    </source>
</evidence>
<dbReference type="Pfam" id="PF12833">
    <property type="entry name" value="HTH_18"/>
    <property type="match status" value="1"/>
</dbReference>
<keyword evidence="9" id="KW-1185">Reference proteome</keyword>
<comment type="caution">
    <text evidence="8">The sequence shown here is derived from an EMBL/GenBank/DDBJ whole genome shotgun (WGS) entry which is preliminary data.</text>
</comment>
<dbReference type="Gene3D" id="1.25.40.10">
    <property type="entry name" value="Tetratricopeptide repeat domain"/>
    <property type="match status" value="2"/>
</dbReference>
<evidence type="ECO:0000256" key="2">
    <source>
        <dbReference type="ARBA" id="ARBA00023125"/>
    </source>
</evidence>
<dbReference type="Proteomes" id="UP000619238">
    <property type="component" value="Unassembled WGS sequence"/>
</dbReference>
<dbReference type="PROSITE" id="PS01124">
    <property type="entry name" value="HTH_ARAC_FAMILY_2"/>
    <property type="match status" value="1"/>
</dbReference>
<dbReference type="SMART" id="SM00342">
    <property type="entry name" value="HTH_ARAC"/>
    <property type="match status" value="1"/>
</dbReference>
<dbReference type="EMBL" id="JACGWS010000023">
    <property type="protein sequence ID" value="MBC8757601.1"/>
    <property type="molecule type" value="Genomic_DNA"/>
</dbReference>
<proteinExistence type="predicted"/>
<feature type="domain" description="HTH araC/xylS-type" evidence="7">
    <location>
        <begin position="466"/>
        <end position="570"/>
    </location>
</feature>
<accession>A0ABR7QGC4</accession>
<dbReference type="PANTHER" id="PTHR43280">
    <property type="entry name" value="ARAC-FAMILY TRANSCRIPTIONAL REGULATOR"/>
    <property type="match status" value="1"/>
</dbReference>
<dbReference type="SUPFAM" id="SSF46689">
    <property type="entry name" value="Homeodomain-like"/>
    <property type="match status" value="1"/>
</dbReference>
<feature type="repeat" description="TPR" evidence="4">
    <location>
        <begin position="282"/>
        <end position="315"/>
    </location>
</feature>
<sequence>MRLKKPSFSTFYFTSVAILFLFSLSLNAQTDSLQGKSYKELIKLYQTVLFSNPSDATVYATEAKRVAQQKNDQGKVAESLYCIAFSTYYLAEYDASLHAIEQSIQISKKRNNYYLLFENYNLKGNILSDLEKEFEALDEYLLAKKYADLTGKPIHSITVSVNIAHLKKSHNNPQEALVILKESLALLEKVADGNREKLRYKRIILMNIADTYLRMKNITDAENYNNLAMESCVGAQTNLACLIILMNDGIINYQKKNYDKTIIISKKVEKGFIELKNENQLVTPYFYLGKSYFQKEEYTETITYLEKALAIVSENKMAFSDQKEVHQLLRKSYIKVGDEKKAEEHFNYYDQIDRKDDSINTQLNNTIYKKYEIDPLKEEITSLGNDNLKQQKRAKYLYALLGVLAITFIGFFIWFKQKQKQNKKRFQELLVTIEKLEQPKEKITSDVLAKENSNPVTDKNALQILKDLEIFEEKELYLRQDCTLSYVAKKLKTNTSYLSNVINTYKEKSFKAYLSELRINAALIKLKNDSKLRSYTIKAIAKEFGFKRSETFSRAFKSQTSMYPSYYIKNLQNQKDT</sequence>
<name>A0ABR7QGC4_9FLAO</name>
<keyword evidence="1" id="KW-0805">Transcription regulation</keyword>
<protein>
    <submittedName>
        <fullName evidence="8">AraC family transcriptional regulator</fullName>
    </submittedName>
</protein>
<dbReference type="SUPFAM" id="SSF48452">
    <property type="entry name" value="TPR-like"/>
    <property type="match status" value="2"/>
</dbReference>
<gene>
    <name evidence="8" type="ORF">H2O64_23235</name>
</gene>
<evidence type="ECO:0000256" key="4">
    <source>
        <dbReference type="PROSITE-ProRule" id="PRU00339"/>
    </source>
</evidence>
<evidence type="ECO:0000256" key="1">
    <source>
        <dbReference type="ARBA" id="ARBA00023015"/>
    </source>
</evidence>
<dbReference type="InterPro" id="IPR018060">
    <property type="entry name" value="HTH_AraC"/>
</dbReference>
<keyword evidence="5" id="KW-1133">Transmembrane helix</keyword>
<dbReference type="PANTHER" id="PTHR43280:SF2">
    <property type="entry name" value="HTH-TYPE TRANSCRIPTIONAL REGULATOR EXSA"/>
    <property type="match status" value="1"/>
</dbReference>
<dbReference type="InterPro" id="IPR011990">
    <property type="entry name" value="TPR-like_helical_dom_sf"/>
</dbReference>
<keyword evidence="5" id="KW-0812">Transmembrane</keyword>
<evidence type="ECO:0000313" key="9">
    <source>
        <dbReference type="Proteomes" id="UP000619238"/>
    </source>
</evidence>
<organism evidence="8 9">
    <name type="scientific">Kordia aestuariivivens</name>
    <dbReference type="NCBI Taxonomy" id="2759037"/>
    <lineage>
        <taxon>Bacteria</taxon>
        <taxon>Pseudomonadati</taxon>
        <taxon>Bacteroidota</taxon>
        <taxon>Flavobacteriia</taxon>
        <taxon>Flavobacteriales</taxon>
        <taxon>Flavobacteriaceae</taxon>
        <taxon>Kordia</taxon>
    </lineage>
</organism>